<protein>
    <recommendedName>
        <fullName evidence="4">DUF281 domain-containing protein</fullName>
    </recommendedName>
</protein>
<name>A0A6A5GHU7_CAERE</name>
<accession>A0A6A5GHU7</accession>
<dbReference type="RefSeq" id="XP_003095283.2">
    <property type="nucleotide sequence ID" value="XM_003095235.2"/>
</dbReference>
<dbReference type="Proteomes" id="UP000483820">
    <property type="component" value="Chromosome V"/>
</dbReference>
<feature type="compositionally biased region" description="Polar residues" evidence="1">
    <location>
        <begin position="10"/>
        <end position="25"/>
    </location>
</feature>
<evidence type="ECO:0000313" key="2">
    <source>
        <dbReference type="EMBL" id="KAF1754758.1"/>
    </source>
</evidence>
<comment type="caution">
    <text evidence="2">The sequence shown here is derived from an EMBL/GenBank/DDBJ whole genome shotgun (WGS) entry which is preliminary data.</text>
</comment>
<gene>
    <name evidence="2" type="ORF">GCK72_021322</name>
</gene>
<evidence type="ECO:0000313" key="3">
    <source>
        <dbReference type="Proteomes" id="UP000483820"/>
    </source>
</evidence>
<proteinExistence type="predicted"/>
<dbReference type="CTD" id="9807434"/>
<evidence type="ECO:0000256" key="1">
    <source>
        <dbReference type="SAM" id="MobiDB-lite"/>
    </source>
</evidence>
<sequence>MPMIPPEEVSISSTPATQPTTGPEESTAMATTVAGGGGGGPAIPCKLPQYQTAVYGSSTGYIVDLNAEIMEIGSTGNYEMTCLIFQPEGNTCKDWEINALNEENYDFRPTIFEGMDLNNVPLTLVCEADGLYSWEGILPGQTEVTKTTGISSLQCVVQC</sequence>
<reference evidence="2 3" key="1">
    <citation type="submission" date="2019-12" db="EMBL/GenBank/DDBJ databases">
        <title>Chromosome-level assembly of the Caenorhabditis remanei genome.</title>
        <authorList>
            <person name="Teterina A.A."/>
            <person name="Willis J.H."/>
            <person name="Phillips P.C."/>
        </authorList>
    </citation>
    <scope>NUCLEOTIDE SEQUENCE [LARGE SCALE GENOMIC DNA]</scope>
    <source>
        <strain evidence="2 3">PX506</strain>
        <tissue evidence="2">Whole organism</tissue>
    </source>
</reference>
<feature type="region of interest" description="Disordered" evidence="1">
    <location>
        <begin position="1"/>
        <end position="25"/>
    </location>
</feature>
<dbReference type="AlphaFoldDB" id="A0A6A5GHU7"/>
<dbReference type="EMBL" id="WUAV01000005">
    <property type="protein sequence ID" value="KAF1754758.1"/>
    <property type="molecule type" value="Genomic_DNA"/>
</dbReference>
<evidence type="ECO:0008006" key="4">
    <source>
        <dbReference type="Google" id="ProtNLM"/>
    </source>
</evidence>
<organism evidence="2 3">
    <name type="scientific">Caenorhabditis remanei</name>
    <name type="common">Caenorhabditis vulgaris</name>
    <dbReference type="NCBI Taxonomy" id="31234"/>
    <lineage>
        <taxon>Eukaryota</taxon>
        <taxon>Metazoa</taxon>
        <taxon>Ecdysozoa</taxon>
        <taxon>Nematoda</taxon>
        <taxon>Chromadorea</taxon>
        <taxon>Rhabditida</taxon>
        <taxon>Rhabditina</taxon>
        <taxon>Rhabditomorpha</taxon>
        <taxon>Rhabditoidea</taxon>
        <taxon>Rhabditidae</taxon>
        <taxon>Peloderinae</taxon>
        <taxon>Caenorhabditis</taxon>
    </lineage>
</organism>
<dbReference type="GeneID" id="9807434"/>
<dbReference type="KEGG" id="crq:GCK72_021322"/>